<feature type="transmembrane region" description="Helical" evidence="8">
    <location>
        <begin position="323"/>
        <end position="345"/>
    </location>
</feature>
<evidence type="ECO:0000256" key="3">
    <source>
        <dbReference type="ARBA" id="ARBA00022679"/>
    </source>
</evidence>
<name>A0A8I2Z1Q3_9AGAM</name>
<evidence type="ECO:0000313" key="10">
    <source>
        <dbReference type="EMBL" id="KAG6381107.1"/>
    </source>
</evidence>
<proteinExistence type="inferred from homology"/>
<dbReference type="Proteomes" id="UP000683000">
    <property type="component" value="Unassembled WGS sequence"/>
</dbReference>
<keyword evidence="4 8" id="KW-0812">Transmembrane</keyword>
<comment type="similarity">
    <text evidence="2">Belongs to the PC-esterase family. CASD1 subfamily.</text>
</comment>
<dbReference type="GO" id="GO:0005975">
    <property type="term" value="P:carbohydrate metabolic process"/>
    <property type="evidence" value="ECO:0007669"/>
    <property type="project" value="UniProtKB-ARBA"/>
</dbReference>
<comment type="caution">
    <text evidence="10">The sequence shown here is derived from an EMBL/GenBank/DDBJ whole genome shotgun (WGS) entry which is preliminary data.</text>
</comment>
<evidence type="ECO:0000256" key="4">
    <source>
        <dbReference type="ARBA" id="ARBA00022692"/>
    </source>
</evidence>
<dbReference type="InterPro" id="IPR012419">
    <property type="entry name" value="Cas1_AcylTrans_dom"/>
</dbReference>
<accession>A0A8I2Z1Q3</accession>
<keyword evidence="5 8" id="KW-1133">Transmembrane helix</keyword>
<dbReference type="EMBL" id="JAGFBS010000002">
    <property type="protein sequence ID" value="KAG6381107.1"/>
    <property type="molecule type" value="Genomic_DNA"/>
</dbReference>
<keyword evidence="3 10" id="KW-0808">Transferase</keyword>
<evidence type="ECO:0000256" key="5">
    <source>
        <dbReference type="ARBA" id="ARBA00022989"/>
    </source>
</evidence>
<dbReference type="GO" id="GO:0016740">
    <property type="term" value="F:transferase activity"/>
    <property type="evidence" value="ECO:0007669"/>
    <property type="project" value="UniProtKB-KW"/>
</dbReference>
<feature type="transmembrane region" description="Helical" evidence="8">
    <location>
        <begin position="44"/>
        <end position="64"/>
    </location>
</feature>
<feature type="transmembrane region" description="Helical" evidence="8">
    <location>
        <begin position="224"/>
        <end position="243"/>
    </location>
</feature>
<evidence type="ECO:0000259" key="9">
    <source>
        <dbReference type="Pfam" id="PF07779"/>
    </source>
</evidence>
<dbReference type="GO" id="GO:0016020">
    <property type="term" value="C:membrane"/>
    <property type="evidence" value="ECO:0007669"/>
    <property type="project" value="UniProtKB-SubCell"/>
</dbReference>
<dbReference type="PANTHER" id="PTHR13533:SF1">
    <property type="entry name" value="N-ACETYLNEURAMINATE 9-O-ACETYLTRANSFERASE"/>
    <property type="match status" value="1"/>
</dbReference>
<protein>
    <submittedName>
        <fullName evidence="10">Cas1p 10 TM acyl transferase domain-containing protein</fullName>
    </submittedName>
</protein>
<feature type="domain" description="Cas1p 10 TM acyl transferase" evidence="9">
    <location>
        <begin position="24"/>
        <end position="346"/>
    </location>
</feature>
<feature type="transmembrane region" description="Helical" evidence="8">
    <location>
        <begin position="285"/>
        <end position="303"/>
    </location>
</feature>
<sequence>MEGVDAEYVDSLFHQDSPDRIVPVAILAYHYMDASKISGIYNPIRVLVAAYLFMTGYGHTMFYLRKGDFGYLRIFRVRLTSGIKFCVHQHLLQILVRLNLLTLTLAYTMNTGYLSYYFAPLVSMWFLVIYLTLWIGSQLNENTPFLVAKIFLSMGAFAAFTNHPWLLEGLFAVLERVFFIHWSAHEWTFRMTLDQYIVYCGMLAALAFIKIRDNHLAEHPMWPIFMRASIGLSAIVMVWFMGFELSQESKFMYNAWHPYISFLPILAFVILRNATPLLRSCSSRVFAFIGKCSLETFIIQYHLWLAADTKGILLLIPGTEWRALNFVLSTVIFIYVSHQVAWATGRSQVGYVVMKRRRYLRPATRQLPRCRILPILARNCTPCHGRHE</sequence>
<gene>
    <name evidence="10" type="ORF">JVT61DRAFT_5505</name>
</gene>
<keyword evidence="7" id="KW-0325">Glycoprotein</keyword>
<keyword evidence="11" id="KW-1185">Reference proteome</keyword>
<dbReference type="GO" id="GO:0005794">
    <property type="term" value="C:Golgi apparatus"/>
    <property type="evidence" value="ECO:0007669"/>
    <property type="project" value="UniProtKB-ARBA"/>
</dbReference>
<dbReference type="AlphaFoldDB" id="A0A8I2Z1Q3"/>
<evidence type="ECO:0000256" key="6">
    <source>
        <dbReference type="ARBA" id="ARBA00023136"/>
    </source>
</evidence>
<evidence type="ECO:0000313" key="11">
    <source>
        <dbReference type="Proteomes" id="UP000683000"/>
    </source>
</evidence>
<reference evidence="10" key="1">
    <citation type="submission" date="2021-03" db="EMBL/GenBank/DDBJ databases">
        <title>Evolutionary innovations through gain and loss of genes in the ectomycorrhizal Boletales.</title>
        <authorList>
            <person name="Wu G."/>
            <person name="Miyauchi S."/>
            <person name="Morin E."/>
            <person name="Yang Z.-L."/>
            <person name="Xu J."/>
            <person name="Martin F.M."/>
        </authorList>
    </citation>
    <scope>NUCLEOTIDE SEQUENCE</scope>
    <source>
        <strain evidence="10">BR01</strain>
    </source>
</reference>
<comment type="subcellular location">
    <subcellularLocation>
        <location evidence="1">Membrane</location>
        <topology evidence="1">Multi-pass membrane protein</topology>
    </subcellularLocation>
</comment>
<evidence type="ECO:0000256" key="2">
    <source>
        <dbReference type="ARBA" id="ARBA00010666"/>
    </source>
</evidence>
<evidence type="ECO:0000256" key="7">
    <source>
        <dbReference type="ARBA" id="ARBA00023180"/>
    </source>
</evidence>
<evidence type="ECO:0000256" key="8">
    <source>
        <dbReference type="SAM" id="Phobius"/>
    </source>
</evidence>
<organism evidence="10 11">
    <name type="scientific">Boletus reticuloceps</name>
    <dbReference type="NCBI Taxonomy" id="495285"/>
    <lineage>
        <taxon>Eukaryota</taxon>
        <taxon>Fungi</taxon>
        <taxon>Dikarya</taxon>
        <taxon>Basidiomycota</taxon>
        <taxon>Agaricomycotina</taxon>
        <taxon>Agaricomycetes</taxon>
        <taxon>Agaricomycetidae</taxon>
        <taxon>Boletales</taxon>
        <taxon>Boletineae</taxon>
        <taxon>Boletaceae</taxon>
        <taxon>Boletoideae</taxon>
        <taxon>Boletus</taxon>
    </lineage>
</organism>
<keyword evidence="6 8" id="KW-0472">Membrane</keyword>
<dbReference type="Pfam" id="PF07779">
    <property type="entry name" value="Cas1_AcylT"/>
    <property type="match status" value="1"/>
</dbReference>
<dbReference type="PANTHER" id="PTHR13533">
    <property type="entry name" value="N-ACETYLNEURAMINATE 9-O-ACETYLTRANSFERASE"/>
    <property type="match status" value="1"/>
</dbReference>
<feature type="transmembrane region" description="Helical" evidence="8">
    <location>
        <begin position="113"/>
        <end position="134"/>
    </location>
</feature>
<dbReference type="OrthoDB" id="1932925at2759"/>
<evidence type="ECO:0000256" key="1">
    <source>
        <dbReference type="ARBA" id="ARBA00004141"/>
    </source>
</evidence>
<feature type="transmembrane region" description="Helical" evidence="8">
    <location>
        <begin position="196"/>
        <end position="212"/>
    </location>
</feature>
<feature type="transmembrane region" description="Helical" evidence="8">
    <location>
        <begin position="146"/>
        <end position="166"/>
    </location>
</feature>
<feature type="transmembrane region" description="Helical" evidence="8">
    <location>
        <begin position="255"/>
        <end position="273"/>
    </location>
</feature>